<dbReference type="InterPro" id="IPR021259">
    <property type="entry name" value="DUF2817"/>
</dbReference>
<dbReference type="Pfam" id="PF10994">
    <property type="entry name" value="DUF2817"/>
    <property type="match status" value="1"/>
</dbReference>
<evidence type="ECO:0000313" key="2">
    <source>
        <dbReference type="Proteomes" id="UP000669060"/>
    </source>
</evidence>
<organism evidence="1 2">
    <name type="scientific">Pseudomonas schmalbachii</name>
    <dbReference type="NCBI Taxonomy" id="2816993"/>
    <lineage>
        <taxon>Bacteria</taxon>
        <taxon>Pseudomonadati</taxon>
        <taxon>Pseudomonadota</taxon>
        <taxon>Gammaproteobacteria</taxon>
        <taxon>Pseudomonadales</taxon>
        <taxon>Pseudomonadaceae</taxon>
        <taxon>Pseudomonas</taxon>
    </lineage>
</organism>
<dbReference type="SUPFAM" id="SSF53187">
    <property type="entry name" value="Zn-dependent exopeptidases"/>
    <property type="match status" value="1"/>
</dbReference>
<keyword evidence="2" id="KW-1185">Reference proteome</keyword>
<dbReference type="EMBL" id="JAELYA010000001">
    <property type="protein sequence ID" value="MBO3273834.1"/>
    <property type="molecule type" value="Genomic_DNA"/>
</dbReference>
<name>A0ABS3TJJ2_9PSED</name>
<protein>
    <submittedName>
        <fullName evidence="1">M14 family metallopeptidase</fullName>
    </submittedName>
</protein>
<accession>A0ABS3TJJ2</accession>
<comment type="caution">
    <text evidence="1">The sequence shown here is derived from an EMBL/GenBank/DDBJ whole genome shotgun (WGS) entry which is preliminary data.</text>
</comment>
<proteinExistence type="predicted"/>
<dbReference type="RefSeq" id="WP_208311659.1">
    <property type="nucleotide sequence ID" value="NZ_JAELYA010000001.1"/>
</dbReference>
<sequence>MNPSAYFSQTYAEARDKFLAAALSVQSHPHPLTGMHGEALAMDVARFGAADARSLLIVSSACHGVEGFCGSGVQLALLADPEFHRQAEAAGVALLYIHAINPWGFSWWRRWTHENVDLNRNFQDFSDLSKLPENPGYDQLARALVPDSWPSPAADDELYAYLDEHGQPAIQRAVSGGQYTHPDGLFYGGNAPTWSNLTLRAVLHEHASRCERLGWIDLHTALGPCGHGERIAHARRDDSAGLARARAWWGDDVTSLYEEGCVSAELAGNMWHLAYEACPQAEYTGIGLEYGTVPSEEVLWALRGDQWLSNQSEVDESTRNAIRRRMRNAFYVDTDVWKKQIVEQALDAARQAVSGLSSR</sequence>
<evidence type="ECO:0000313" key="1">
    <source>
        <dbReference type="EMBL" id="MBO3273834.1"/>
    </source>
</evidence>
<reference evidence="1 2" key="1">
    <citation type="submission" date="2020-12" db="EMBL/GenBank/DDBJ databases">
        <title>Pseudomonas schmalbachii sp. nov. isolated from millipede gut.</title>
        <authorList>
            <person name="Shelomi M."/>
        </authorList>
    </citation>
    <scope>NUCLEOTIDE SEQUENCE [LARGE SCALE GENOMIC DNA]</scope>
    <source>
        <strain evidence="1 2">Milli4</strain>
    </source>
</reference>
<dbReference type="CDD" id="cd06233">
    <property type="entry name" value="M14-like"/>
    <property type="match status" value="1"/>
</dbReference>
<dbReference type="Gene3D" id="3.40.630.10">
    <property type="entry name" value="Zn peptidases"/>
    <property type="match status" value="1"/>
</dbReference>
<gene>
    <name evidence="1" type="ORF">JFY56_01185</name>
</gene>
<dbReference type="Proteomes" id="UP000669060">
    <property type="component" value="Unassembled WGS sequence"/>
</dbReference>